<evidence type="ECO:0000256" key="2">
    <source>
        <dbReference type="ARBA" id="ARBA00022448"/>
    </source>
</evidence>
<dbReference type="SUPFAM" id="SSF52540">
    <property type="entry name" value="P-loop containing nucleoside triphosphate hydrolases"/>
    <property type="match status" value="1"/>
</dbReference>
<evidence type="ECO:0000313" key="7">
    <source>
        <dbReference type="Proteomes" id="UP000051450"/>
    </source>
</evidence>
<dbReference type="OrthoDB" id="9804819at2"/>
<dbReference type="InterPro" id="IPR003593">
    <property type="entry name" value="AAA+_ATPase"/>
</dbReference>
<accession>A0A0R1HN34</accession>
<dbReference type="Pfam" id="PF13732">
    <property type="entry name" value="DrrA1-3_C"/>
    <property type="match status" value="1"/>
</dbReference>
<dbReference type="InterPro" id="IPR027417">
    <property type="entry name" value="P-loop_NTPase"/>
</dbReference>
<evidence type="ECO:0000256" key="1">
    <source>
        <dbReference type="ARBA" id="ARBA00005417"/>
    </source>
</evidence>
<dbReference type="Pfam" id="PF00005">
    <property type="entry name" value="ABC_tran"/>
    <property type="match status" value="1"/>
</dbReference>
<protein>
    <recommendedName>
        <fullName evidence="5">ABC transporter domain-containing protein</fullName>
    </recommendedName>
</protein>
<dbReference type="PANTHER" id="PTHR42711">
    <property type="entry name" value="ABC TRANSPORTER ATP-BINDING PROTEIN"/>
    <property type="match status" value="1"/>
</dbReference>
<evidence type="ECO:0000313" key="6">
    <source>
        <dbReference type="EMBL" id="KRK45843.1"/>
    </source>
</evidence>
<dbReference type="PANTHER" id="PTHR42711:SF5">
    <property type="entry name" value="ABC TRANSPORTER ATP-BINDING PROTEIN NATA"/>
    <property type="match status" value="1"/>
</dbReference>
<proteinExistence type="inferred from homology"/>
<keyword evidence="2" id="KW-0813">Transport</keyword>
<evidence type="ECO:0000256" key="4">
    <source>
        <dbReference type="ARBA" id="ARBA00022840"/>
    </source>
</evidence>
<dbReference type="SMART" id="SM00382">
    <property type="entry name" value="AAA"/>
    <property type="match status" value="1"/>
</dbReference>
<dbReference type="Proteomes" id="UP000051450">
    <property type="component" value="Unassembled WGS sequence"/>
</dbReference>
<reference evidence="6 7" key="1">
    <citation type="journal article" date="2015" name="Genome Announc.">
        <title>Expanding the biotechnology potential of lactobacilli through comparative genomics of 213 strains and associated genera.</title>
        <authorList>
            <person name="Sun Z."/>
            <person name="Harris H.M."/>
            <person name="McCann A."/>
            <person name="Guo C."/>
            <person name="Argimon S."/>
            <person name="Zhang W."/>
            <person name="Yang X."/>
            <person name="Jeffery I.B."/>
            <person name="Cooney J.C."/>
            <person name="Kagawa T.F."/>
            <person name="Liu W."/>
            <person name="Song Y."/>
            <person name="Salvetti E."/>
            <person name="Wrobel A."/>
            <person name="Rasinkangas P."/>
            <person name="Parkhill J."/>
            <person name="Rea M.C."/>
            <person name="O'Sullivan O."/>
            <person name="Ritari J."/>
            <person name="Douillard F.P."/>
            <person name="Paul Ross R."/>
            <person name="Yang R."/>
            <person name="Briner A.E."/>
            <person name="Felis G.E."/>
            <person name="de Vos W.M."/>
            <person name="Barrangou R."/>
            <person name="Klaenhammer T.R."/>
            <person name="Caufield P.W."/>
            <person name="Cui Y."/>
            <person name="Zhang H."/>
            <person name="O'Toole P.W."/>
        </authorList>
    </citation>
    <scope>NUCLEOTIDE SEQUENCE [LARGE SCALE GENOMIC DNA]</scope>
    <source>
        <strain evidence="6 7">DSM 15638</strain>
    </source>
</reference>
<dbReference type="InterPro" id="IPR050763">
    <property type="entry name" value="ABC_transporter_ATP-binding"/>
</dbReference>
<keyword evidence="3" id="KW-0547">Nucleotide-binding</keyword>
<gene>
    <name evidence="6" type="ORF">FC66_GL001074</name>
</gene>
<dbReference type="PROSITE" id="PS50893">
    <property type="entry name" value="ABC_TRANSPORTER_2"/>
    <property type="match status" value="1"/>
</dbReference>
<dbReference type="EMBL" id="AZDI01000004">
    <property type="protein sequence ID" value="KRK45843.1"/>
    <property type="molecule type" value="Genomic_DNA"/>
</dbReference>
<dbReference type="PATRIC" id="fig|1423719.4.peg.1095"/>
<evidence type="ECO:0000256" key="3">
    <source>
        <dbReference type="ARBA" id="ARBA00022741"/>
    </source>
</evidence>
<dbReference type="InterPro" id="IPR017871">
    <property type="entry name" value="ABC_transporter-like_CS"/>
</dbReference>
<dbReference type="GO" id="GO:0016887">
    <property type="term" value="F:ATP hydrolysis activity"/>
    <property type="evidence" value="ECO:0007669"/>
    <property type="project" value="InterPro"/>
</dbReference>
<dbReference type="RefSeq" id="WP_057974134.1">
    <property type="nucleotide sequence ID" value="NZ_AZDI01000004.1"/>
</dbReference>
<comment type="caution">
    <text evidence="6">The sequence shown here is derived from an EMBL/GenBank/DDBJ whole genome shotgun (WGS) entry which is preliminary data.</text>
</comment>
<dbReference type="Gene3D" id="3.40.50.300">
    <property type="entry name" value="P-loop containing nucleotide triphosphate hydrolases"/>
    <property type="match status" value="1"/>
</dbReference>
<dbReference type="AlphaFoldDB" id="A0A0R1HN34"/>
<dbReference type="STRING" id="1423719.FC66_GL001074"/>
<keyword evidence="7" id="KW-1185">Reference proteome</keyword>
<dbReference type="GO" id="GO:0005524">
    <property type="term" value="F:ATP binding"/>
    <property type="evidence" value="ECO:0007669"/>
    <property type="project" value="UniProtKB-KW"/>
</dbReference>
<evidence type="ECO:0000259" key="5">
    <source>
        <dbReference type="PROSITE" id="PS50893"/>
    </source>
</evidence>
<feature type="domain" description="ABC transporter" evidence="5">
    <location>
        <begin position="4"/>
        <end position="229"/>
    </location>
</feature>
<dbReference type="InterPro" id="IPR003439">
    <property type="entry name" value="ABC_transporter-like_ATP-bd"/>
</dbReference>
<name>A0A0R1HN34_9LACO</name>
<sequence>MTLLTAKSISKTYREKVAVNHIDLTVKEGQLIAFLGPNGAGKSTTINMLTGLIQTTSGEIRLAGLDPKQKEYHHKIGVVFQNSVLDGQLTVQQNIQNRARMYKNIDLDFENQLIDDFGLTTILDQRYDTLSGGQRRRVDIARALVHQPDLLFLDEPSTGLDIQTRKVIWGTLEKLRETRGLTIILTTHYLEEAEEADFVYVIDHGEVIAHDTVKQLKEDYAQNLLTIESENKDAVLAEIDSSWSVVQEKGSLLIKVPNEHDAIDFLQRVEPLITHFEFRHGNMDDIFMALTGKEIR</sequence>
<dbReference type="PROSITE" id="PS00211">
    <property type="entry name" value="ABC_TRANSPORTER_1"/>
    <property type="match status" value="1"/>
</dbReference>
<keyword evidence="4" id="KW-0067">ATP-binding</keyword>
<comment type="similarity">
    <text evidence="1">Belongs to the ABC transporter superfamily.</text>
</comment>
<dbReference type="InterPro" id="IPR025302">
    <property type="entry name" value="DrrA1/2-like_C"/>
</dbReference>
<organism evidence="6 7">
    <name type="scientific">Dellaglioa algida DSM 15638</name>
    <dbReference type="NCBI Taxonomy" id="1423719"/>
    <lineage>
        <taxon>Bacteria</taxon>
        <taxon>Bacillati</taxon>
        <taxon>Bacillota</taxon>
        <taxon>Bacilli</taxon>
        <taxon>Lactobacillales</taxon>
        <taxon>Lactobacillaceae</taxon>
        <taxon>Dellaglioa</taxon>
    </lineage>
</organism>